<gene>
    <name evidence="1" type="ORF">LEP1GSC178_3647</name>
</gene>
<protein>
    <submittedName>
        <fullName evidence="1">Uncharacterized protein</fullName>
    </submittedName>
</protein>
<sequence length="41" mass="4801">MFYLLLQSVYQDYISGRSDRETYINSVIRLAMDQEKLAGLV</sequence>
<name>A0ABN0HDE8_9LEPT</name>
<organism evidence="1 2">
    <name type="scientific">Leptospira licerasiae str. MMD4847</name>
    <dbReference type="NCBI Taxonomy" id="1049971"/>
    <lineage>
        <taxon>Bacteria</taxon>
        <taxon>Pseudomonadati</taxon>
        <taxon>Spirochaetota</taxon>
        <taxon>Spirochaetia</taxon>
        <taxon>Leptospirales</taxon>
        <taxon>Leptospiraceae</taxon>
        <taxon>Leptospira</taxon>
    </lineage>
</organism>
<dbReference type="RefSeq" id="WP_008591752.1">
    <property type="nucleotide sequence ID" value="NZ_AHOM02000004.1"/>
</dbReference>
<dbReference type="EMBL" id="AHOM02000004">
    <property type="protein sequence ID" value="EJZ43653.1"/>
    <property type="molecule type" value="Genomic_DNA"/>
</dbReference>
<dbReference type="Proteomes" id="UP000018720">
    <property type="component" value="Unassembled WGS sequence"/>
</dbReference>
<keyword evidence="2" id="KW-1185">Reference proteome</keyword>
<comment type="caution">
    <text evidence="1">The sequence shown here is derived from an EMBL/GenBank/DDBJ whole genome shotgun (WGS) entry which is preliminary data.</text>
</comment>
<evidence type="ECO:0000313" key="1">
    <source>
        <dbReference type="EMBL" id="EJZ43653.1"/>
    </source>
</evidence>
<evidence type="ECO:0000313" key="2">
    <source>
        <dbReference type="Proteomes" id="UP000018720"/>
    </source>
</evidence>
<reference evidence="1 2" key="1">
    <citation type="submission" date="2012-08" db="EMBL/GenBank/DDBJ databases">
        <authorList>
            <person name="Harkins D.M."/>
            <person name="Durkin A.S."/>
            <person name="Selengut J.D."/>
            <person name="Sanka R."/>
            <person name="DePew J."/>
            <person name="Purushe J."/>
            <person name="Matthias M.A."/>
            <person name="Vinetz J.M."/>
            <person name="Sutton G.G."/>
            <person name="Nelson W.C."/>
            <person name="Fouts D.E."/>
        </authorList>
    </citation>
    <scope>NUCLEOTIDE SEQUENCE [LARGE SCALE GENOMIC DNA]</scope>
    <source>
        <strain evidence="1 2">MMD4847</strain>
    </source>
</reference>
<accession>A0ABN0HDE8</accession>
<proteinExistence type="predicted"/>